<name>A0A2H4P715_9CAUD</name>
<gene>
    <name evidence="1" type="ORF">CNR34_00041</name>
</gene>
<protein>
    <submittedName>
        <fullName evidence="1">Uncharacterized protein</fullName>
    </submittedName>
</protein>
<dbReference type="EMBL" id="MG018927">
    <property type="protein sequence ID" value="ATW57974.1"/>
    <property type="molecule type" value="Genomic_DNA"/>
</dbReference>
<evidence type="ECO:0000313" key="2">
    <source>
        <dbReference type="Proteomes" id="UP000241592"/>
    </source>
</evidence>
<accession>A0A2H4P715</accession>
<dbReference type="Proteomes" id="UP000241592">
    <property type="component" value="Segment"/>
</dbReference>
<organism evidence="1 2">
    <name type="scientific">Pseudomonas phage nickie</name>
    <dbReference type="NCBI Taxonomy" id="2048977"/>
    <lineage>
        <taxon>Viruses</taxon>
        <taxon>Duplodnaviria</taxon>
        <taxon>Heunggongvirae</taxon>
        <taxon>Uroviricota</taxon>
        <taxon>Caudoviricetes</taxon>
        <taxon>Nickievirus</taxon>
        <taxon>Nickievirus nickie</taxon>
    </lineage>
</organism>
<keyword evidence="2" id="KW-1185">Reference proteome</keyword>
<reference evidence="1 2" key="1">
    <citation type="submission" date="2017-09" db="EMBL/GenBank/DDBJ databases">
        <authorList>
            <person name="Ehlers B."/>
            <person name="Leendertz F.H."/>
        </authorList>
    </citation>
    <scope>NUCLEOTIDE SEQUENCE [LARGE SCALE GENOMIC DNA]</scope>
</reference>
<proteinExistence type="predicted"/>
<evidence type="ECO:0000313" key="1">
    <source>
        <dbReference type="EMBL" id="ATW57974.1"/>
    </source>
</evidence>
<sequence length="88" mass="9525">MADMIDDTVVTEVWVNAHTATGIAAGKPLLLQNKGPFNALMFIGAVQPGAGSLKGFRVTNDREWVSDEGDTVWVRSENDQSTMCIQEA</sequence>